<accession>A0A146KHY5</accession>
<dbReference type="EMBL" id="GDID01001391">
    <property type="protein sequence ID" value="JAP95215.1"/>
    <property type="molecule type" value="Transcribed_RNA"/>
</dbReference>
<sequence>NESYWQKIELLRKQIFIDQQQFSEKAVFDDYDNFVYHHFLLENSDVIAACRTRQLDNYIKVERFVVRQDKQKQGFGAYLWKQISNKYPNDSFTIYSQDHAVKFYEKCGFQKQGEIFIEQ</sequence>
<dbReference type="PROSITE" id="PS51186">
    <property type="entry name" value="GNAT"/>
    <property type="match status" value="1"/>
</dbReference>
<dbReference type="AlphaFoldDB" id="A0A146KHY5"/>
<gene>
    <name evidence="2" type="ORF">TPC1_11869</name>
</gene>
<dbReference type="GO" id="GO:0016747">
    <property type="term" value="F:acyltransferase activity, transferring groups other than amino-acyl groups"/>
    <property type="evidence" value="ECO:0007669"/>
    <property type="project" value="InterPro"/>
</dbReference>
<evidence type="ECO:0000259" key="1">
    <source>
        <dbReference type="PROSITE" id="PS51186"/>
    </source>
</evidence>
<dbReference type="UniPathway" id="UPA00113">
    <property type="reaction ID" value="UER00529"/>
</dbReference>
<dbReference type="Gene3D" id="3.40.630.30">
    <property type="match status" value="1"/>
</dbReference>
<name>A0A146KHY5_9EUKA</name>
<proteinExistence type="predicted"/>
<feature type="non-terminal residue" evidence="2">
    <location>
        <position position="1"/>
    </location>
</feature>
<keyword evidence="2" id="KW-0808">Transferase</keyword>
<evidence type="ECO:0000313" key="2">
    <source>
        <dbReference type="EMBL" id="JAP95215.1"/>
    </source>
</evidence>
<feature type="non-terminal residue" evidence="2">
    <location>
        <position position="119"/>
    </location>
</feature>
<protein>
    <submittedName>
        <fullName evidence="2">Acetyltransferase (GNAT) family protein</fullName>
    </submittedName>
</protein>
<dbReference type="InterPro" id="IPR016181">
    <property type="entry name" value="Acyl_CoA_acyltransferase"/>
</dbReference>
<dbReference type="Pfam" id="PF13673">
    <property type="entry name" value="Acetyltransf_10"/>
    <property type="match status" value="1"/>
</dbReference>
<feature type="domain" description="N-acetyltransferase" evidence="1">
    <location>
        <begin position="1"/>
        <end position="119"/>
    </location>
</feature>
<reference evidence="2" key="1">
    <citation type="submission" date="2015-07" db="EMBL/GenBank/DDBJ databases">
        <title>Adaptation to a free-living lifestyle via gene acquisitions in the diplomonad Trepomonas sp. PC1.</title>
        <authorList>
            <person name="Xu F."/>
            <person name="Jerlstrom-Hultqvist J."/>
            <person name="Kolisko M."/>
            <person name="Simpson A.G.B."/>
            <person name="Roger A.J."/>
            <person name="Svard S.G."/>
            <person name="Andersson J.O."/>
        </authorList>
    </citation>
    <scope>NUCLEOTIDE SEQUENCE</scope>
    <source>
        <strain evidence="2">PC1</strain>
    </source>
</reference>
<organism evidence="2">
    <name type="scientific">Trepomonas sp. PC1</name>
    <dbReference type="NCBI Taxonomy" id="1076344"/>
    <lineage>
        <taxon>Eukaryota</taxon>
        <taxon>Metamonada</taxon>
        <taxon>Diplomonadida</taxon>
        <taxon>Hexamitidae</taxon>
        <taxon>Hexamitinae</taxon>
        <taxon>Trepomonas</taxon>
    </lineage>
</organism>
<dbReference type="InterPro" id="IPR000182">
    <property type="entry name" value="GNAT_dom"/>
</dbReference>
<dbReference type="GO" id="GO:0006048">
    <property type="term" value="P:UDP-N-acetylglucosamine biosynthetic process"/>
    <property type="evidence" value="ECO:0007669"/>
    <property type="project" value="UniProtKB-UniPathway"/>
</dbReference>
<dbReference type="SUPFAM" id="SSF55729">
    <property type="entry name" value="Acyl-CoA N-acyltransferases (Nat)"/>
    <property type="match status" value="1"/>
</dbReference>